<dbReference type="RefSeq" id="WP_390195833.1">
    <property type="nucleotide sequence ID" value="NZ_JBHMEP010000008.1"/>
</dbReference>
<dbReference type="EMBL" id="JBHMEP010000008">
    <property type="protein sequence ID" value="MFB9137022.1"/>
    <property type="molecule type" value="Genomic_DNA"/>
</dbReference>
<dbReference type="InterPro" id="IPR000182">
    <property type="entry name" value="GNAT_dom"/>
</dbReference>
<dbReference type="CDD" id="cd04301">
    <property type="entry name" value="NAT_SF"/>
    <property type="match status" value="1"/>
</dbReference>
<dbReference type="PANTHER" id="PTHR13355:SF11">
    <property type="entry name" value="GLUCOSAMINE 6-PHOSPHATE N-ACETYLTRANSFERASE"/>
    <property type="match status" value="1"/>
</dbReference>
<dbReference type="InterPro" id="IPR039143">
    <property type="entry name" value="GNPNAT1-like"/>
</dbReference>
<dbReference type="Proteomes" id="UP001589645">
    <property type="component" value="Unassembled WGS sequence"/>
</dbReference>
<comment type="caution">
    <text evidence="2">The sequence shown here is derived from an EMBL/GenBank/DDBJ whole genome shotgun (WGS) entry which is preliminary data.</text>
</comment>
<evidence type="ECO:0000313" key="3">
    <source>
        <dbReference type="Proteomes" id="UP001589645"/>
    </source>
</evidence>
<dbReference type="SUPFAM" id="SSF55729">
    <property type="entry name" value="Acyl-CoA N-acyltransferases (Nat)"/>
    <property type="match status" value="1"/>
</dbReference>
<dbReference type="Pfam" id="PF00583">
    <property type="entry name" value="Acetyltransf_1"/>
    <property type="match status" value="1"/>
</dbReference>
<keyword evidence="3" id="KW-1185">Reference proteome</keyword>
<dbReference type="PANTHER" id="PTHR13355">
    <property type="entry name" value="GLUCOSAMINE 6-PHOSPHATE N-ACETYLTRANSFERASE"/>
    <property type="match status" value="1"/>
</dbReference>
<sequence>MDITIGQDIKLIDMAQTIRYNVFTVEQNIPPHLDLDGLDEVSTHALVVKQNTPVATARLTVNSEGHAVLARVAVMPEFRGVGIATRLVKALMNHAKNVDAKTVEIHAHQHLRAYYQNLGFEFVKEVEVVGEHQLIEMQWTVTDNS</sequence>
<name>A0ABV5HTH2_9VIBR</name>
<protein>
    <submittedName>
        <fullName evidence="2">GNAT family N-acetyltransferase</fullName>
    </submittedName>
</protein>
<evidence type="ECO:0000313" key="2">
    <source>
        <dbReference type="EMBL" id="MFB9137022.1"/>
    </source>
</evidence>
<gene>
    <name evidence="2" type="ORF">ACFFUV_18790</name>
</gene>
<reference evidence="2 3" key="1">
    <citation type="submission" date="2024-09" db="EMBL/GenBank/DDBJ databases">
        <authorList>
            <person name="Sun Q."/>
            <person name="Mori K."/>
        </authorList>
    </citation>
    <scope>NUCLEOTIDE SEQUENCE [LARGE SCALE GENOMIC DNA]</scope>
    <source>
        <strain evidence="2 3">CECT 8064</strain>
    </source>
</reference>
<feature type="domain" description="N-acetyltransferase" evidence="1">
    <location>
        <begin position="1"/>
        <end position="142"/>
    </location>
</feature>
<accession>A0ABV5HTH2</accession>
<dbReference type="InterPro" id="IPR016181">
    <property type="entry name" value="Acyl_CoA_acyltransferase"/>
</dbReference>
<proteinExistence type="predicted"/>
<dbReference type="Gene3D" id="3.40.630.30">
    <property type="match status" value="1"/>
</dbReference>
<evidence type="ECO:0000259" key="1">
    <source>
        <dbReference type="PROSITE" id="PS51186"/>
    </source>
</evidence>
<dbReference type="PROSITE" id="PS51186">
    <property type="entry name" value="GNAT"/>
    <property type="match status" value="1"/>
</dbReference>
<organism evidence="2 3">
    <name type="scientific">Vibrio olivae</name>
    <dbReference type="NCBI Taxonomy" id="1243002"/>
    <lineage>
        <taxon>Bacteria</taxon>
        <taxon>Pseudomonadati</taxon>
        <taxon>Pseudomonadota</taxon>
        <taxon>Gammaproteobacteria</taxon>
        <taxon>Vibrionales</taxon>
        <taxon>Vibrionaceae</taxon>
        <taxon>Vibrio</taxon>
    </lineage>
</organism>